<organism evidence="6 7">
    <name type="scientific">Neoarthrinium moseri</name>
    <dbReference type="NCBI Taxonomy" id="1658444"/>
    <lineage>
        <taxon>Eukaryota</taxon>
        <taxon>Fungi</taxon>
        <taxon>Dikarya</taxon>
        <taxon>Ascomycota</taxon>
        <taxon>Pezizomycotina</taxon>
        <taxon>Sordariomycetes</taxon>
        <taxon>Xylariomycetidae</taxon>
        <taxon>Amphisphaeriales</taxon>
        <taxon>Apiosporaceae</taxon>
        <taxon>Neoarthrinium</taxon>
    </lineage>
</organism>
<feature type="compositionally biased region" description="Basic and acidic residues" evidence="4">
    <location>
        <begin position="110"/>
        <end position="127"/>
    </location>
</feature>
<dbReference type="SUPFAM" id="SSF49764">
    <property type="entry name" value="HSP20-like chaperones"/>
    <property type="match status" value="1"/>
</dbReference>
<protein>
    <recommendedName>
        <fullName evidence="5">SHSP domain-containing protein</fullName>
    </recommendedName>
</protein>
<dbReference type="AlphaFoldDB" id="A0A9P9WVC6"/>
<dbReference type="Proteomes" id="UP000829685">
    <property type="component" value="Unassembled WGS sequence"/>
</dbReference>
<evidence type="ECO:0000313" key="6">
    <source>
        <dbReference type="EMBL" id="KAI1879666.1"/>
    </source>
</evidence>
<feature type="region of interest" description="Disordered" evidence="4">
    <location>
        <begin position="88"/>
        <end position="134"/>
    </location>
</feature>
<dbReference type="Gene3D" id="2.60.40.790">
    <property type="match status" value="1"/>
</dbReference>
<dbReference type="EMBL" id="JAFIMR010000004">
    <property type="protein sequence ID" value="KAI1879666.1"/>
    <property type="molecule type" value="Genomic_DNA"/>
</dbReference>
<keyword evidence="7" id="KW-1185">Reference proteome</keyword>
<proteinExistence type="inferred from homology"/>
<name>A0A9P9WVC6_9PEZI</name>
<dbReference type="Pfam" id="PF00011">
    <property type="entry name" value="HSP20"/>
    <property type="match status" value="1"/>
</dbReference>
<evidence type="ECO:0000256" key="4">
    <source>
        <dbReference type="SAM" id="MobiDB-lite"/>
    </source>
</evidence>
<evidence type="ECO:0000256" key="1">
    <source>
        <dbReference type="ARBA" id="ARBA00023016"/>
    </source>
</evidence>
<dbReference type="InterPro" id="IPR008978">
    <property type="entry name" value="HSP20-like_chaperone"/>
</dbReference>
<evidence type="ECO:0000256" key="3">
    <source>
        <dbReference type="RuleBase" id="RU003616"/>
    </source>
</evidence>
<accession>A0A9P9WVC6</accession>
<dbReference type="PROSITE" id="PS01031">
    <property type="entry name" value="SHSP"/>
    <property type="match status" value="1"/>
</dbReference>
<dbReference type="PANTHER" id="PTHR11527">
    <property type="entry name" value="HEAT-SHOCK PROTEIN 20 FAMILY MEMBER"/>
    <property type="match status" value="1"/>
</dbReference>
<reference evidence="6" key="1">
    <citation type="submission" date="2021-03" db="EMBL/GenBank/DDBJ databases">
        <title>Revisited historic fungal species revealed as producer of novel bioactive compounds through whole genome sequencing and comparative genomics.</title>
        <authorList>
            <person name="Vignolle G.A."/>
            <person name="Hochenegger N."/>
            <person name="Mach R.L."/>
            <person name="Mach-Aigner A.R."/>
            <person name="Javad Rahimi M."/>
            <person name="Salim K.A."/>
            <person name="Chan C.M."/>
            <person name="Lim L.B.L."/>
            <person name="Cai F."/>
            <person name="Druzhinina I.S."/>
            <person name="U'Ren J.M."/>
            <person name="Derntl C."/>
        </authorList>
    </citation>
    <scope>NUCLEOTIDE SEQUENCE</scope>
    <source>
        <strain evidence="6">TUCIM 5799</strain>
    </source>
</reference>
<feature type="domain" description="SHSP" evidence="5">
    <location>
        <begin position="41"/>
        <end position="189"/>
    </location>
</feature>
<evidence type="ECO:0000313" key="7">
    <source>
        <dbReference type="Proteomes" id="UP000829685"/>
    </source>
</evidence>
<evidence type="ECO:0000256" key="2">
    <source>
        <dbReference type="PROSITE-ProRule" id="PRU00285"/>
    </source>
</evidence>
<keyword evidence="1" id="KW-0346">Stress response</keyword>
<comment type="caution">
    <text evidence="6">The sequence shown here is derived from an EMBL/GenBank/DDBJ whole genome shotgun (WGS) entry which is preliminary data.</text>
</comment>
<comment type="similarity">
    <text evidence="2 3">Belongs to the small heat shock protein (HSP20) family.</text>
</comment>
<evidence type="ECO:0000259" key="5">
    <source>
        <dbReference type="PROSITE" id="PS01031"/>
    </source>
</evidence>
<sequence length="189" mass="21339">MSVFAPRFYNEPSFNGLFRLLDDFDKYSSQSSTDDRVGRRQHLPTFTPKFDLKETETTYELHGDLPGINKDDVHLEFTNDHTLRISGKVERSYTSGDEETSNPKEGVVATEEKEKPTEVAKTSDADKQVSATPKTKYWVSERSIGEFSRSFSFPTHVNPEAISAKLEHGVLNVVVPKVSKPEGRRIAVQ</sequence>
<gene>
    <name evidence="6" type="ORF">JX265_002620</name>
</gene>
<dbReference type="InterPro" id="IPR002068">
    <property type="entry name" value="A-crystallin/Hsp20_dom"/>
</dbReference>
<dbReference type="InterPro" id="IPR031107">
    <property type="entry name" value="Small_HSP"/>
</dbReference>
<dbReference type="CDD" id="cd06464">
    <property type="entry name" value="ACD_sHsps-like"/>
    <property type="match status" value="1"/>
</dbReference>